<organism evidence="2 3">
    <name type="scientific">Paracoccus lichenicola</name>
    <dbReference type="NCBI Taxonomy" id="2665644"/>
    <lineage>
        <taxon>Bacteria</taxon>
        <taxon>Pseudomonadati</taxon>
        <taxon>Pseudomonadota</taxon>
        <taxon>Alphaproteobacteria</taxon>
        <taxon>Rhodobacterales</taxon>
        <taxon>Paracoccaceae</taxon>
        <taxon>Paracoccus</taxon>
    </lineage>
</organism>
<keyword evidence="1" id="KW-0732">Signal</keyword>
<keyword evidence="3" id="KW-1185">Reference proteome</keyword>
<comment type="caution">
    <text evidence="2">The sequence shown here is derived from an EMBL/GenBank/DDBJ whole genome shotgun (WGS) entry which is preliminary data.</text>
</comment>
<name>A0A6L6HQX9_9RHOB</name>
<dbReference type="Proteomes" id="UP000481417">
    <property type="component" value="Unassembled WGS sequence"/>
</dbReference>
<accession>A0A6L6HQX9</accession>
<reference evidence="2 3" key="1">
    <citation type="submission" date="2019-11" db="EMBL/GenBank/DDBJ databases">
        <authorList>
            <person name="Lang L."/>
        </authorList>
    </citation>
    <scope>NUCLEOTIDE SEQUENCE [LARGE SCALE GENOMIC DNA]</scope>
    <source>
        <strain evidence="2 3">YIM 132242</strain>
    </source>
</reference>
<gene>
    <name evidence="2" type="ORF">GIY56_14815</name>
</gene>
<evidence type="ECO:0000313" key="3">
    <source>
        <dbReference type="Proteomes" id="UP000481417"/>
    </source>
</evidence>
<feature type="signal peptide" evidence="1">
    <location>
        <begin position="1"/>
        <end position="24"/>
    </location>
</feature>
<dbReference type="EMBL" id="WMBT01000010">
    <property type="protein sequence ID" value="MTE01557.1"/>
    <property type="molecule type" value="Genomic_DNA"/>
</dbReference>
<evidence type="ECO:0000256" key="1">
    <source>
        <dbReference type="SAM" id="SignalP"/>
    </source>
</evidence>
<dbReference type="RefSeq" id="WP_154765627.1">
    <property type="nucleotide sequence ID" value="NZ_WMBT01000010.1"/>
</dbReference>
<dbReference type="AlphaFoldDB" id="A0A6L6HQX9"/>
<sequence>MASSPRFMPGMAAALLLLSLPAAAGEGLYDTGKADLPEWLRSHNYLAGPPARSRPVVLSNRGHAPVLCRLTLAHWYVIDMDPVPPGRTVSLPFRHDAATGTVSWLNSEGVDMAVEGLSCGPAGAGTGIDFRKLVGRKGSLTCGRVCAAD</sequence>
<feature type="chain" id="PRO_5026744821" evidence="1">
    <location>
        <begin position="25"/>
        <end position="149"/>
    </location>
</feature>
<proteinExistence type="predicted"/>
<protein>
    <submittedName>
        <fullName evidence="2">Uncharacterized protein</fullName>
    </submittedName>
</protein>
<evidence type="ECO:0000313" key="2">
    <source>
        <dbReference type="EMBL" id="MTE01557.1"/>
    </source>
</evidence>